<sequence length="302" mass="33236">MSPPPKRRERSLRNRRTPRRVPSLAAVARHADPAGLDYDGSEIGYTLPPRNVTLRHLNVSQTVTGLGAITPYVVVHLTAGNHRTSRRMQAGRPIRILIADDHPLIIEGLALSLSKRGIELAGHAAATADVIDRFRQCRPDVVVMDVGFGSGPTGLDAAREVIALDPEARIVFYTQYDQDEIVREAYRLGGRGFVPKVQPADVLADVIEQVQLGKIHFLPDIAERLALMGVRGDDSPRAKLDSRELDVFTRLARGQTTEEIACALSLSRKTISLVVQAVKDKLGVQRSAEITRLAIRHHLIET</sequence>
<dbReference type="PRINTS" id="PR00038">
    <property type="entry name" value="HTHLUXR"/>
</dbReference>
<comment type="caution">
    <text evidence="7">The sequence shown here is derived from an EMBL/GenBank/DDBJ whole genome shotgun (WGS) entry which is preliminary data.</text>
</comment>
<dbReference type="Proteomes" id="UP000197468">
    <property type="component" value="Unassembled WGS sequence"/>
</dbReference>
<dbReference type="PROSITE" id="PS50110">
    <property type="entry name" value="RESPONSE_REGULATORY"/>
    <property type="match status" value="1"/>
</dbReference>
<dbReference type="InterPro" id="IPR011006">
    <property type="entry name" value="CheY-like_superfamily"/>
</dbReference>
<evidence type="ECO:0000256" key="3">
    <source>
        <dbReference type="PROSITE-ProRule" id="PRU00169"/>
    </source>
</evidence>
<dbReference type="PROSITE" id="PS50043">
    <property type="entry name" value="HTH_LUXR_2"/>
    <property type="match status" value="1"/>
</dbReference>
<dbReference type="Pfam" id="PF00072">
    <property type="entry name" value="Response_reg"/>
    <property type="match status" value="1"/>
</dbReference>
<dbReference type="PROSITE" id="PS00622">
    <property type="entry name" value="HTH_LUXR_1"/>
    <property type="match status" value="1"/>
</dbReference>
<evidence type="ECO:0000259" key="5">
    <source>
        <dbReference type="PROSITE" id="PS50043"/>
    </source>
</evidence>
<dbReference type="AlphaFoldDB" id="A0A246J889"/>
<feature type="compositionally biased region" description="Basic residues" evidence="4">
    <location>
        <begin position="1"/>
        <end position="19"/>
    </location>
</feature>
<keyword evidence="1 3" id="KW-0597">Phosphoprotein</keyword>
<evidence type="ECO:0000256" key="2">
    <source>
        <dbReference type="ARBA" id="ARBA00023125"/>
    </source>
</evidence>
<dbReference type="InterPro" id="IPR016032">
    <property type="entry name" value="Sig_transdc_resp-reg_C-effctor"/>
</dbReference>
<protein>
    <recommendedName>
        <fullName evidence="9">DNA-binding response regulator</fullName>
    </recommendedName>
</protein>
<dbReference type="InterPro" id="IPR039420">
    <property type="entry name" value="WalR-like"/>
</dbReference>
<evidence type="ECO:0008006" key="9">
    <source>
        <dbReference type="Google" id="ProtNLM"/>
    </source>
</evidence>
<evidence type="ECO:0000259" key="6">
    <source>
        <dbReference type="PROSITE" id="PS50110"/>
    </source>
</evidence>
<accession>A0A246J889</accession>
<dbReference type="SUPFAM" id="SSF52172">
    <property type="entry name" value="CheY-like"/>
    <property type="match status" value="1"/>
</dbReference>
<dbReference type="PANTHER" id="PTHR43214:SF43">
    <property type="entry name" value="TWO-COMPONENT RESPONSE REGULATOR"/>
    <property type="match status" value="1"/>
</dbReference>
<proteinExistence type="predicted"/>
<dbReference type="SUPFAM" id="SSF46894">
    <property type="entry name" value="C-terminal effector domain of the bipartite response regulators"/>
    <property type="match status" value="1"/>
</dbReference>
<keyword evidence="2" id="KW-0238">DNA-binding</keyword>
<feature type="region of interest" description="Disordered" evidence="4">
    <location>
        <begin position="1"/>
        <end position="21"/>
    </location>
</feature>
<dbReference type="Pfam" id="PF00196">
    <property type="entry name" value="GerE"/>
    <property type="match status" value="1"/>
</dbReference>
<feature type="domain" description="HTH luxR-type" evidence="5">
    <location>
        <begin position="233"/>
        <end position="298"/>
    </location>
</feature>
<dbReference type="CDD" id="cd06170">
    <property type="entry name" value="LuxR_C_like"/>
    <property type="match status" value="1"/>
</dbReference>
<dbReference type="PANTHER" id="PTHR43214">
    <property type="entry name" value="TWO-COMPONENT RESPONSE REGULATOR"/>
    <property type="match status" value="1"/>
</dbReference>
<dbReference type="GO" id="GO:0006355">
    <property type="term" value="P:regulation of DNA-templated transcription"/>
    <property type="evidence" value="ECO:0007669"/>
    <property type="project" value="InterPro"/>
</dbReference>
<dbReference type="InterPro" id="IPR058245">
    <property type="entry name" value="NreC/VraR/RcsB-like_REC"/>
</dbReference>
<reference evidence="7 8" key="1">
    <citation type="journal article" date="2008" name="Int. J. Syst. Evol. Microbiol.">
        <title>Description of Roseateles aquatilis sp. nov. and Roseateles terrae sp. nov., in the class Betaproteobacteria, and emended description of the genus Roseateles.</title>
        <authorList>
            <person name="Gomila M."/>
            <person name="Bowien B."/>
            <person name="Falsen E."/>
            <person name="Moore E.R."/>
            <person name="Lalucat J."/>
        </authorList>
    </citation>
    <scope>NUCLEOTIDE SEQUENCE [LARGE SCALE GENOMIC DNA]</scope>
    <source>
        <strain evidence="7 8">CCUG 48205</strain>
    </source>
</reference>
<evidence type="ECO:0000256" key="4">
    <source>
        <dbReference type="SAM" id="MobiDB-lite"/>
    </source>
</evidence>
<dbReference type="SMART" id="SM00421">
    <property type="entry name" value="HTH_LUXR"/>
    <property type="match status" value="1"/>
</dbReference>
<gene>
    <name evidence="7" type="ORF">CDN99_15330</name>
</gene>
<evidence type="ECO:0000313" key="7">
    <source>
        <dbReference type="EMBL" id="OWQ88845.1"/>
    </source>
</evidence>
<keyword evidence="8" id="KW-1185">Reference proteome</keyword>
<dbReference type="GO" id="GO:0000160">
    <property type="term" value="P:phosphorelay signal transduction system"/>
    <property type="evidence" value="ECO:0007669"/>
    <property type="project" value="InterPro"/>
</dbReference>
<dbReference type="Gene3D" id="3.40.50.2300">
    <property type="match status" value="1"/>
</dbReference>
<evidence type="ECO:0000256" key="1">
    <source>
        <dbReference type="ARBA" id="ARBA00022553"/>
    </source>
</evidence>
<dbReference type="CDD" id="cd17535">
    <property type="entry name" value="REC_NarL-like"/>
    <property type="match status" value="1"/>
</dbReference>
<dbReference type="EMBL" id="NIOF01000006">
    <property type="protein sequence ID" value="OWQ88845.1"/>
    <property type="molecule type" value="Genomic_DNA"/>
</dbReference>
<dbReference type="SMART" id="SM00448">
    <property type="entry name" value="REC"/>
    <property type="match status" value="1"/>
</dbReference>
<dbReference type="InterPro" id="IPR000792">
    <property type="entry name" value="Tscrpt_reg_LuxR_C"/>
</dbReference>
<feature type="modified residue" description="4-aspartylphosphate" evidence="3">
    <location>
        <position position="145"/>
    </location>
</feature>
<feature type="domain" description="Response regulatory" evidence="6">
    <location>
        <begin position="95"/>
        <end position="211"/>
    </location>
</feature>
<dbReference type="InterPro" id="IPR001789">
    <property type="entry name" value="Sig_transdc_resp-reg_receiver"/>
</dbReference>
<evidence type="ECO:0000313" key="8">
    <source>
        <dbReference type="Proteomes" id="UP000197468"/>
    </source>
</evidence>
<name>A0A246J889_9BURK</name>
<organism evidence="7 8">
    <name type="scientific">Roseateles aquatilis</name>
    <dbReference type="NCBI Taxonomy" id="431061"/>
    <lineage>
        <taxon>Bacteria</taxon>
        <taxon>Pseudomonadati</taxon>
        <taxon>Pseudomonadota</taxon>
        <taxon>Betaproteobacteria</taxon>
        <taxon>Burkholderiales</taxon>
        <taxon>Sphaerotilaceae</taxon>
        <taxon>Roseateles</taxon>
    </lineage>
</organism>
<dbReference type="GO" id="GO:0003677">
    <property type="term" value="F:DNA binding"/>
    <property type="evidence" value="ECO:0007669"/>
    <property type="project" value="UniProtKB-KW"/>
</dbReference>